<proteinExistence type="inferred from homology"/>
<evidence type="ECO:0000256" key="8">
    <source>
        <dbReference type="ARBA" id="ARBA00022692"/>
    </source>
</evidence>
<evidence type="ECO:0000256" key="22">
    <source>
        <dbReference type="SAM" id="Phobius"/>
    </source>
</evidence>
<keyword evidence="16" id="KW-1207">Sterol metabolism</keyword>
<evidence type="ECO:0000256" key="20">
    <source>
        <dbReference type="ARBA" id="ARBA00045958"/>
    </source>
</evidence>
<dbReference type="Pfam" id="PF12349">
    <property type="entry name" value="Sterol-sensing"/>
    <property type="match status" value="1"/>
</dbReference>
<dbReference type="SUPFAM" id="SSF50978">
    <property type="entry name" value="WD40 repeat-like"/>
    <property type="match status" value="1"/>
</dbReference>
<dbReference type="InterPro" id="IPR036322">
    <property type="entry name" value="WD40_repeat_dom_sf"/>
</dbReference>
<dbReference type="AlphaFoldDB" id="A0AAJ0BBL5"/>
<evidence type="ECO:0000256" key="12">
    <source>
        <dbReference type="ARBA" id="ARBA00023034"/>
    </source>
</evidence>
<dbReference type="InterPro" id="IPR030225">
    <property type="entry name" value="SCAP"/>
</dbReference>
<evidence type="ECO:0000256" key="4">
    <source>
        <dbReference type="ARBA" id="ARBA00007410"/>
    </source>
</evidence>
<feature type="repeat" description="WD" evidence="21">
    <location>
        <begin position="662"/>
        <end position="702"/>
    </location>
</feature>
<keyword evidence="14" id="KW-0446">Lipid-binding</keyword>
<dbReference type="InterPro" id="IPR001680">
    <property type="entry name" value="WD40_rpt"/>
</dbReference>
<evidence type="ECO:0000256" key="2">
    <source>
        <dbReference type="ARBA" id="ARBA00004557"/>
    </source>
</evidence>
<dbReference type="GO" id="GO:0005789">
    <property type="term" value="C:endoplasmic reticulum membrane"/>
    <property type="evidence" value="ECO:0007669"/>
    <property type="project" value="UniProtKB-SubCell"/>
</dbReference>
<dbReference type="PROSITE" id="PS00678">
    <property type="entry name" value="WD_REPEATS_1"/>
    <property type="match status" value="1"/>
</dbReference>
<dbReference type="EMBL" id="MU839835">
    <property type="protein sequence ID" value="KAK1754810.1"/>
    <property type="molecule type" value="Genomic_DNA"/>
</dbReference>
<keyword evidence="6" id="KW-0153">Cholesterol metabolism</keyword>
<comment type="function">
    <text evidence="20">Escort protein required for cholesterol as well as lipid homeostasis. Regulates export of the SCAP-SREBP complex from the endoplasmic reticulum to the Golgi upon low cholesterol, thereby regulating the processing of sterol regulatory element-binding proteins (SREBPs) SREBF1/SREBP1 and SREBF2/SREBP2. At high sterol concentrations, formation of a ternary complex with INSIG (INSIG1 or INSIG2) leads to mask the ER export signal in SCAP, promoting retention of the complex in the endoplasmic reticulum. Low sterol concentrations trigger release of INSIG, a conformational change in the SSD domain of SCAP, unmasking of the ER export signal, promoting recruitment into COPII-coated vesicles and transport of the SCAP-SREBP to the Golgi: in the Golgi, SREBPs are then processed, releasing the transcription factor fragment of SREBPs from the membrane, its import into the nucleus and up-regulation of LDLR, INSIG1 and the mevalonate pathway. Binds cholesterol via its SSD domain.</text>
</comment>
<evidence type="ECO:0000256" key="9">
    <source>
        <dbReference type="ARBA" id="ARBA00022737"/>
    </source>
</evidence>
<evidence type="ECO:0000313" key="25">
    <source>
        <dbReference type="Proteomes" id="UP001239445"/>
    </source>
</evidence>
<evidence type="ECO:0000256" key="6">
    <source>
        <dbReference type="ARBA" id="ARBA00022548"/>
    </source>
</evidence>
<evidence type="ECO:0000256" key="11">
    <source>
        <dbReference type="ARBA" id="ARBA00022989"/>
    </source>
</evidence>
<feature type="transmembrane region" description="Helical" evidence="22">
    <location>
        <begin position="42"/>
        <end position="61"/>
    </location>
</feature>
<dbReference type="PROSITE" id="PS50082">
    <property type="entry name" value="WD_REPEATS_2"/>
    <property type="match status" value="1"/>
</dbReference>
<evidence type="ECO:0000256" key="5">
    <source>
        <dbReference type="ARBA" id="ARBA00019541"/>
    </source>
</evidence>
<comment type="caution">
    <text evidence="24">The sequence shown here is derived from an EMBL/GenBank/DDBJ whole genome shotgun (WGS) entry which is preliminary data.</text>
</comment>
<feature type="transmembrane region" description="Helical" evidence="22">
    <location>
        <begin position="285"/>
        <end position="306"/>
    </location>
</feature>
<dbReference type="SUPFAM" id="SSF82866">
    <property type="entry name" value="Multidrug efflux transporter AcrB transmembrane domain"/>
    <property type="match status" value="1"/>
</dbReference>
<gene>
    <name evidence="24" type="ORF">QBC47DRAFT_361829</name>
</gene>
<dbReference type="GO" id="GO:0012507">
    <property type="term" value="C:ER to Golgi transport vesicle membrane"/>
    <property type="evidence" value="ECO:0007669"/>
    <property type="project" value="UniProtKB-SubCell"/>
</dbReference>
<keyword evidence="25" id="KW-1185">Reference proteome</keyword>
<dbReference type="GO" id="GO:0032936">
    <property type="term" value="C:SREBP-SCAP complex"/>
    <property type="evidence" value="ECO:0007669"/>
    <property type="project" value="TreeGrafter"/>
</dbReference>
<evidence type="ECO:0000256" key="3">
    <source>
        <dbReference type="ARBA" id="ARBA00004653"/>
    </source>
</evidence>
<dbReference type="InterPro" id="IPR053958">
    <property type="entry name" value="HMGCR/SNAP/NPC1-like_SSD"/>
</dbReference>
<feature type="transmembrane region" description="Helical" evidence="22">
    <location>
        <begin position="318"/>
        <end position="343"/>
    </location>
</feature>
<dbReference type="GO" id="GO:0008203">
    <property type="term" value="P:cholesterol metabolic process"/>
    <property type="evidence" value="ECO:0007669"/>
    <property type="project" value="UniProtKB-KW"/>
</dbReference>
<evidence type="ECO:0000256" key="18">
    <source>
        <dbReference type="ARBA" id="ARBA00023221"/>
    </source>
</evidence>
<feature type="transmembrane region" description="Helical" evidence="22">
    <location>
        <begin position="491"/>
        <end position="512"/>
    </location>
</feature>
<feature type="domain" description="SSD" evidence="23">
    <location>
        <begin position="289"/>
        <end position="447"/>
    </location>
</feature>
<dbReference type="InterPro" id="IPR000731">
    <property type="entry name" value="SSD"/>
</dbReference>
<accession>A0AAJ0BBL5</accession>
<dbReference type="PROSITE" id="PS50156">
    <property type="entry name" value="SSD"/>
    <property type="match status" value="1"/>
</dbReference>
<keyword evidence="8 22" id="KW-0812">Transmembrane</keyword>
<evidence type="ECO:0000259" key="23">
    <source>
        <dbReference type="PROSITE" id="PS50156"/>
    </source>
</evidence>
<dbReference type="Proteomes" id="UP001239445">
    <property type="component" value="Unassembled WGS sequence"/>
</dbReference>
<protein>
    <recommendedName>
        <fullName evidence="5">Sterol regulatory element-binding protein cleavage-activating protein</fullName>
    </recommendedName>
</protein>
<dbReference type="InterPro" id="IPR015943">
    <property type="entry name" value="WD40/YVTN_repeat-like_dom_sf"/>
</dbReference>
<keyword evidence="15 22" id="KW-0472">Membrane</keyword>
<keyword evidence="9" id="KW-0677">Repeat</keyword>
<organism evidence="24 25">
    <name type="scientific">Echria macrotheca</name>
    <dbReference type="NCBI Taxonomy" id="438768"/>
    <lineage>
        <taxon>Eukaryota</taxon>
        <taxon>Fungi</taxon>
        <taxon>Dikarya</taxon>
        <taxon>Ascomycota</taxon>
        <taxon>Pezizomycotina</taxon>
        <taxon>Sordariomycetes</taxon>
        <taxon>Sordariomycetidae</taxon>
        <taxon>Sordariales</taxon>
        <taxon>Schizotheciaceae</taxon>
        <taxon>Echria</taxon>
    </lineage>
</organism>
<dbReference type="PANTHER" id="PTHR46378:SF1">
    <property type="entry name" value="STEROL REGULATORY ELEMENT-BINDING PROTEIN CLEAVAGE-ACTIVATING PROTEIN"/>
    <property type="match status" value="1"/>
</dbReference>
<evidence type="ECO:0000256" key="13">
    <source>
        <dbReference type="ARBA" id="ARBA00023098"/>
    </source>
</evidence>
<sequence length="1149" mass="128092">MLWYLLYPLRGTTEAPVLSPTHPLRAAFSRYGTWAARHVQTVLPLSTAVVFVFLYLFPYLYTTDTTNITSGASTLPHHVWTDAQPLRVGADVEPDVIMRSIWVHGSYMKALDRNVLLGALELQDELLGPTTDFNPRRPANSTIVTDLSADLNRNERDSFHIVNGLTDRSWFFHSPLQYWSGSASNIADDPDIISTVNAKKTQSTSVNVTLRHSIVFSGKRFEERRLVAADALVITLIHRRDSPVGEQWVRKAEALASRPQDKWTIIPEDGRSMSSQLYEFQFRPMSWSDLTLLSIAYSLVIVYLMLSLSRVHAVKSRLGLVLTIICQIAASIMSSFTVCAIFKVDLSRIPSYAYPLVILAVSVENCLRLINAVIMTSSSISISARIGEAFGATAHVAVANRLQNLLILLGLSSITLPGVAAFCRFAAVAVVFDFFYMATFFLSVLSVDVRQRELSDLEKASVRRKKTEPPSNPGSTWADNLRRVRFDEVGLSTRVAGSIVILGFVLIAQSHYSPESGRQWLNQVLGSSWSATPITSPKSSLLMDIHQARSPTSWLRLQDHETAREVINVIKPWAHSYVALVHDPIIFLLKGSNRIPPGREPYFLPAVYDFVHHEIPRFMVVLIMFATMMNMFTRRLLRAGYKQPGDPEHPEDEPLLSVQALSRDHSLDVEMMKASPGGLLVSIGLDRVIQIWDVPSGTRSRVLVDVEIPHENPFPVLGVAIHDASRQLALVSRDKVLVWEIEKQQWGSAMKIELGDHKPEAVFFGSKKNDPAPPLVVVRKNGTMVELQPELGDLREYVVCKTALTLAVPFVETCRSTIRHPSASILTLADCHPSSTQQTSRMSILTASRKSCVHLVRRDETGWTSREVKFVGREMESKGVHALIPIPAFSMYLVARSHSVDLVDLDSSSVIHTFETEPMQPRTLKHIVAARAQPNELAALTLSYINSETRELVIHTYLPEEEGDSIYTYNIAGTRRGRPSVWAASREIRRYVSNPGTWEALSNGSIVGVRRQKREPATTASPTSRLRHLGIQQTDVASSLNEADEWEAWVMNHPEAKGDFETRSLDCSPLDPALELKHGGLGQLMISKLGPMVKLGAMSVAVGFGNVIKLISVGHEHFDGHGRLDAAVDMRNMMVRRRRTMGSARMRSQ</sequence>
<evidence type="ECO:0000256" key="16">
    <source>
        <dbReference type="ARBA" id="ARBA00023166"/>
    </source>
</evidence>
<keyword evidence="18" id="KW-0753">Steroid metabolism</keyword>
<dbReference type="GO" id="GO:0045540">
    <property type="term" value="P:regulation of cholesterol biosynthetic process"/>
    <property type="evidence" value="ECO:0007669"/>
    <property type="project" value="TreeGrafter"/>
</dbReference>
<keyword evidence="7 21" id="KW-0853">WD repeat</keyword>
<reference evidence="24" key="1">
    <citation type="submission" date="2023-06" db="EMBL/GenBank/DDBJ databases">
        <title>Genome-scale phylogeny and comparative genomics of the fungal order Sordariales.</title>
        <authorList>
            <consortium name="Lawrence Berkeley National Laboratory"/>
            <person name="Hensen N."/>
            <person name="Bonometti L."/>
            <person name="Westerberg I."/>
            <person name="Brannstrom I.O."/>
            <person name="Guillou S."/>
            <person name="Cros-Aarteil S."/>
            <person name="Calhoun S."/>
            <person name="Haridas S."/>
            <person name="Kuo A."/>
            <person name="Mondo S."/>
            <person name="Pangilinan J."/>
            <person name="Riley R."/>
            <person name="Labutti K."/>
            <person name="Andreopoulos B."/>
            <person name="Lipzen A."/>
            <person name="Chen C."/>
            <person name="Yanf M."/>
            <person name="Daum C."/>
            <person name="Ng V."/>
            <person name="Clum A."/>
            <person name="Steindorff A."/>
            <person name="Ohm R."/>
            <person name="Martin F."/>
            <person name="Silar P."/>
            <person name="Natvig D."/>
            <person name="Lalanne C."/>
            <person name="Gautier V."/>
            <person name="Ament-Velasquez S.L."/>
            <person name="Kruys A."/>
            <person name="Hutchinson M.I."/>
            <person name="Powell A.J."/>
            <person name="Barry K."/>
            <person name="Miller A.N."/>
            <person name="Grigoriev I.V."/>
            <person name="Debuchy R."/>
            <person name="Gladieux P."/>
            <person name="Thoren M.H."/>
            <person name="Johannesson H."/>
        </authorList>
    </citation>
    <scope>NUCLEOTIDE SEQUENCE</scope>
    <source>
        <strain evidence="24">PSN4</strain>
    </source>
</reference>
<evidence type="ECO:0000313" key="24">
    <source>
        <dbReference type="EMBL" id="KAK1754810.1"/>
    </source>
</evidence>
<evidence type="ECO:0000256" key="7">
    <source>
        <dbReference type="ARBA" id="ARBA00022574"/>
    </source>
</evidence>
<evidence type="ECO:0000256" key="10">
    <source>
        <dbReference type="ARBA" id="ARBA00022824"/>
    </source>
</evidence>
<evidence type="ECO:0000256" key="1">
    <source>
        <dbReference type="ARBA" id="ARBA00004477"/>
    </source>
</evidence>
<evidence type="ECO:0000256" key="21">
    <source>
        <dbReference type="PROSITE-ProRule" id="PRU00221"/>
    </source>
</evidence>
<name>A0AAJ0BBL5_9PEZI</name>
<feature type="transmembrane region" description="Helical" evidence="22">
    <location>
        <begin position="428"/>
        <end position="449"/>
    </location>
</feature>
<keyword evidence="17" id="KW-0325">Glycoprotein</keyword>
<comment type="subcellular location">
    <subcellularLocation>
        <location evidence="2">Cytoplasmic vesicle</location>
        <location evidence="2">COPII-coated vesicle membrane</location>
        <topology evidence="2">Multi-pass membrane protein</topology>
    </subcellularLocation>
    <subcellularLocation>
        <location evidence="1">Endoplasmic reticulum membrane</location>
        <topology evidence="1">Multi-pass membrane protein</topology>
    </subcellularLocation>
    <subcellularLocation>
        <location evidence="3">Golgi apparatus membrane</location>
        <topology evidence="3">Multi-pass membrane protein</topology>
    </subcellularLocation>
</comment>
<keyword evidence="13" id="KW-0443">Lipid metabolism</keyword>
<keyword evidence="19" id="KW-0968">Cytoplasmic vesicle</keyword>
<keyword evidence="10" id="KW-0256">Endoplasmic reticulum</keyword>
<keyword evidence="12" id="KW-0333">Golgi apparatus</keyword>
<keyword evidence="11 22" id="KW-1133">Transmembrane helix</keyword>
<dbReference type="Gene3D" id="2.130.10.10">
    <property type="entry name" value="YVTN repeat-like/Quinoprotein amine dehydrogenase"/>
    <property type="match status" value="1"/>
</dbReference>
<dbReference type="PANTHER" id="PTHR46378">
    <property type="entry name" value="STEROL REGULATORY ELEMENT-BINDING PROTEIN CLEAVAGE-ACTIVATING PROTEIN"/>
    <property type="match status" value="1"/>
</dbReference>
<feature type="transmembrane region" description="Helical" evidence="22">
    <location>
        <begin position="405"/>
        <end position="422"/>
    </location>
</feature>
<comment type="similarity">
    <text evidence="4">Belongs to the WD repeat SCAP family.</text>
</comment>
<evidence type="ECO:0000256" key="14">
    <source>
        <dbReference type="ARBA" id="ARBA00023121"/>
    </source>
</evidence>
<evidence type="ECO:0000256" key="17">
    <source>
        <dbReference type="ARBA" id="ARBA00023180"/>
    </source>
</evidence>
<evidence type="ECO:0000256" key="15">
    <source>
        <dbReference type="ARBA" id="ARBA00023136"/>
    </source>
</evidence>
<evidence type="ECO:0000256" key="19">
    <source>
        <dbReference type="ARBA" id="ARBA00023329"/>
    </source>
</evidence>
<dbReference type="GO" id="GO:0032934">
    <property type="term" value="F:sterol binding"/>
    <property type="evidence" value="ECO:0007669"/>
    <property type="project" value="InterPro"/>
</dbReference>
<dbReference type="GO" id="GO:0032933">
    <property type="term" value="P:SREBP signaling pathway"/>
    <property type="evidence" value="ECO:0007669"/>
    <property type="project" value="InterPro"/>
</dbReference>
<dbReference type="InterPro" id="IPR019775">
    <property type="entry name" value="WD40_repeat_CS"/>
</dbReference>
<dbReference type="SMART" id="SM00320">
    <property type="entry name" value="WD40"/>
    <property type="match status" value="2"/>
</dbReference>
<dbReference type="GO" id="GO:0000139">
    <property type="term" value="C:Golgi membrane"/>
    <property type="evidence" value="ECO:0007669"/>
    <property type="project" value="UniProtKB-SubCell"/>
</dbReference>